<gene>
    <name evidence="4" type="ORF">VOLCADRAFT_97527</name>
</gene>
<dbReference type="InterPro" id="IPR044685">
    <property type="entry name" value="CPD1-like"/>
</dbReference>
<feature type="domain" description="SWIM-type" evidence="3">
    <location>
        <begin position="1461"/>
        <end position="1492"/>
    </location>
</feature>
<dbReference type="Proteomes" id="UP000001058">
    <property type="component" value="Unassembled WGS sequence"/>
</dbReference>
<evidence type="ECO:0000256" key="1">
    <source>
        <dbReference type="PROSITE-ProRule" id="PRU00325"/>
    </source>
</evidence>
<feature type="region of interest" description="Disordered" evidence="2">
    <location>
        <begin position="724"/>
        <end position="759"/>
    </location>
</feature>
<dbReference type="GeneID" id="9619792"/>
<dbReference type="PANTHER" id="PTHR33925:SF1">
    <property type="entry name" value="PROTEIN ACCUMULATION AND REPLICATION OF CHLOROPLASTS 6, CHLOROPLASTIC"/>
    <property type="match status" value="1"/>
</dbReference>
<organism evidence="5">
    <name type="scientific">Volvox carteri f. nagariensis</name>
    <dbReference type="NCBI Taxonomy" id="3068"/>
    <lineage>
        <taxon>Eukaryota</taxon>
        <taxon>Viridiplantae</taxon>
        <taxon>Chlorophyta</taxon>
        <taxon>core chlorophytes</taxon>
        <taxon>Chlorophyceae</taxon>
        <taxon>CS clade</taxon>
        <taxon>Chlamydomonadales</taxon>
        <taxon>Volvocaceae</taxon>
        <taxon>Volvox</taxon>
    </lineage>
</organism>
<dbReference type="Pfam" id="PF23468">
    <property type="entry name" value="ARC6"/>
    <property type="match status" value="1"/>
</dbReference>
<dbReference type="RefSeq" id="XP_002956537.1">
    <property type="nucleotide sequence ID" value="XM_002956491.1"/>
</dbReference>
<feature type="region of interest" description="Disordered" evidence="2">
    <location>
        <begin position="493"/>
        <end position="512"/>
    </location>
</feature>
<keyword evidence="5" id="KW-1185">Reference proteome</keyword>
<keyword evidence="1" id="KW-0863">Zinc-finger</keyword>
<dbReference type="InParanoid" id="D8UCY9"/>
<name>D8UCY9_VOLCA</name>
<dbReference type="InterPro" id="IPR007527">
    <property type="entry name" value="Znf_SWIM"/>
</dbReference>
<dbReference type="PROSITE" id="PS50966">
    <property type="entry name" value="ZF_SWIM"/>
    <property type="match status" value="1"/>
</dbReference>
<proteinExistence type="predicted"/>
<evidence type="ECO:0000313" key="5">
    <source>
        <dbReference type="Proteomes" id="UP000001058"/>
    </source>
</evidence>
<feature type="region of interest" description="Disordered" evidence="2">
    <location>
        <begin position="239"/>
        <end position="271"/>
    </location>
</feature>
<evidence type="ECO:0000256" key="2">
    <source>
        <dbReference type="SAM" id="MobiDB-lite"/>
    </source>
</evidence>
<evidence type="ECO:0000313" key="4">
    <source>
        <dbReference type="EMBL" id="EFJ42474.1"/>
    </source>
</evidence>
<dbReference type="OrthoDB" id="552623at2759"/>
<sequence>MVLSGTNHATSAVVCDPKFDGNDVISNKDDTDRLRVQNVASDSAEGPMPLLQRESSLIFHQQDNLGQCYSSSTVSAMARLMGLHDDQELLAAGQASVVVLPKTRLLHVLKAGSGTPLDEASAALALLCEAGQYDAVVQYGSPLLKAASAAVPFSPLGVGKQPVPHLEHLAADLALSIALAHISLAGGAGSGGSASSSSGSSNRGSSSGLMDLEEVHSHLEMALQGVAVALAEEVLRSTPPVATPPAPPPAAAAAAPAPAGSGSGTWTGPLAKNLASGAPAAAIGTSSTPSDNSSASAIAARRSKAISVLRSALWRGGAPSHWHNQSHPSALSSPQRKQGRPGEAQTASTALEANGGGGGIRVSELTPDERSEMMAPLRGLLTASEHVRAECGWFLEERLEAVIALYGPVASGQKPYGAVQLLDQELYDLAIAHLAQGVSTGWPQHVLQALSYFERIAQQQQQQGALEMAQPGATGAADVSFERRVCEALLGRRTTAAGPPDPPLPISPPSAASTASSAAAVAAATASLPYSLTGEDWGDLDESALLRRLEAQLVMAAAGSSSGGGGGSGLLAGLRGGSAEGAVSFEVGFVYAADCNNGPLMEARSFLKPRGDVVFATVDVFLGFRRDVSYGCVADVSDRCTELFQVNERGDGAGGSEYSDDDGAVSLATAAAAAAPARRVSAVGKAAAKAAVTSVDGRPPAAAAAAAAEAAAVPVHGDKLSAVGKTTTQQQKQEQQVAAADLHGDDGKARQETDRGRGRVDDVAHKYGWAESWLELSVMPCFPEMAGAGTVSLAKWFSDPRVVLFNKLTVAAFASIAFASTAVACAAAAGRLLTTSCAASGGSQRGGAADDCLAAGQCGGACVRRQPPEAVAAVAGGGERSGGRAAVAVQAPPRAATAAAEATASASAGDVLEWPRAAAAAAALPHQDSEQLPLFDGGPNTNNVVPFPAGTAAAAGGNVGGGVGGSAGSGSVGAAVAMPVSPTAVPAAAPPVAGGLVDVTVAAPPANVAADADVSVGGGALWVPDAEGHLHPRPRMVTRAVHCAAAAAASIKERVSTLPGAPRDWTIVGLDQAAIEEAMSRDAVRRVAAAAAQAICLGVLAAYVGNRIVASGALQAAAASGYSAAAAAAAAAPTVDASTAQVAAAARAVARWLCGGAAGSAAHEALGSWPLQLGAQDGGQKTEALPFSVEAVGVGSVGRLAEQYGRRAELDEPAAAALVRGWAAARAAAPALTDPRDRSELLSVLLGGRALKAARAEAERNARMGRRVHVQRIDVEVEQLHVRTARVVVPGFVNALGQGHGQGTGPEVAVTAVVVTTGTETSRASPLPLSYCSTERLNLTFRRTAAPEAPSAAAGIGVIGLVWPHSACHGGYGSGKERESDRQTDKQKRVRQVVIKVVPYFERQYGGRAARFQQGRLNQVVQRHRRMVALLGERATDTMHVVDDASGTIAIASLKAGGMGHLVCLADGSCTCKAGSVSGVCVHLEAVYRLHGRTVARQAADVMVFRSLTTKFFDAGKVALPYVY</sequence>
<feature type="region of interest" description="Disordered" evidence="2">
    <location>
        <begin position="317"/>
        <end position="364"/>
    </location>
</feature>
<evidence type="ECO:0000259" key="3">
    <source>
        <dbReference type="PROSITE" id="PS50966"/>
    </source>
</evidence>
<feature type="compositionally biased region" description="Pro residues" evidence="2">
    <location>
        <begin position="241"/>
        <end position="250"/>
    </location>
</feature>
<dbReference type="GO" id="GO:0008270">
    <property type="term" value="F:zinc ion binding"/>
    <property type="evidence" value="ECO:0007669"/>
    <property type="project" value="UniProtKB-KW"/>
</dbReference>
<keyword evidence="1" id="KW-0862">Zinc</keyword>
<protein>
    <recommendedName>
        <fullName evidence="3">SWIM-type domain-containing protein</fullName>
    </recommendedName>
</protein>
<feature type="compositionally biased region" description="Low complexity" evidence="2">
    <location>
        <begin position="725"/>
        <end position="736"/>
    </location>
</feature>
<dbReference type="PANTHER" id="PTHR33925">
    <property type="entry name" value="PLASTID DIVISION PROTEIN CDP1, CHLOROPLASTIC-RELATED"/>
    <property type="match status" value="1"/>
</dbReference>
<dbReference type="InterPro" id="IPR057137">
    <property type="entry name" value="CDP1-like_a_solenoid_2"/>
</dbReference>
<feature type="compositionally biased region" description="Polar residues" evidence="2">
    <location>
        <begin position="322"/>
        <end position="336"/>
    </location>
</feature>
<feature type="compositionally biased region" description="Basic and acidic residues" evidence="2">
    <location>
        <begin position="742"/>
        <end position="759"/>
    </location>
</feature>
<keyword evidence="1" id="KW-0479">Metal-binding</keyword>
<accession>D8UCY9</accession>
<reference evidence="4 5" key="1">
    <citation type="journal article" date="2010" name="Science">
        <title>Genomic analysis of organismal complexity in the multicellular green alga Volvox carteri.</title>
        <authorList>
            <person name="Prochnik S.E."/>
            <person name="Umen J."/>
            <person name="Nedelcu A.M."/>
            <person name="Hallmann A."/>
            <person name="Miller S.M."/>
            <person name="Nishii I."/>
            <person name="Ferris P."/>
            <person name="Kuo A."/>
            <person name="Mitros T."/>
            <person name="Fritz-Laylin L.K."/>
            <person name="Hellsten U."/>
            <person name="Chapman J."/>
            <person name="Simakov O."/>
            <person name="Rensing S.A."/>
            <person name="Terry A."/>
            <person name="Pangilinan J."/>
            <person name="Kapitonov V."/>
            <person name="Jurka J."/>
            <person name="Salamov A."/>
            <person name="Shapiro H."/>
            <person name="Schmutz J."/>
            <person name="Grimwood J."/>
            <person name="Lindquist E."/>
            <person name="Lucas S."/>
            <person name="Grigoriev I.V."/>
            <person name="Schmitt R."/>
            <person name="Kirk D."/>
            <person name="Rokhsar D.S."/>
        </authorList>
    </citation>
    <scope>NUCLEOTIDE SEQUENCE [LARGE SCALE GENOMIC DNA]</scope>
    <source>
        <strain evidence="5">f. Nagariensis / Eve</strain>
    </source>
</reference>
<dbReference type="KEGG" id="vcn:VOLCADRAFT_97527"/>
<feature type="compositionally biased region" description="Pro residues" evidence="2">
    <location>
        <begin position="499"/>
        <end position="508"/>
    </location>
</feature>
<dbReference type="EMBL" id="GL378382">
    <property type="protein sequence ID" value="EFJ42474.1"/>
    <property type="molecule type" value="Genomic_DNA"/>
</dbReference>